<reference evidence="3 4" key="1">
    <citation type="journal article" date="2013" name="Genome Biol.">
        <title>Genome of Acanthamoeba castellanii highlights extensive lateral gene transfer and early evolution of tyrosine kinase signaling.</title>
        <authorList>
            <person name="Clarke M."/>
            <person name="Lohan A.J."/>
            <person name="Liu B."/>
            <person name="Lagkouvardos I."/>
            <person name="Roy S."/>
            <person name="Zafar N."/>
            <person name="Bertelli C."/>
            <person name="Schilde C."/>
            <person name="Kianianmomeni A."/>
            <person name="Burglin T.R."/>
            <person name="Frech C."/>
            <person name="Turcotte B."/>
            <person name="Kopec K.O."/>
            <person name="Synnott J.M."/>
            <person name="Choo C."/>
            <person name="Paponov I."/>
            <person name="Finkler A."/>
            <person name="Soon Heng Tan C."/>
            <person name="Hutchins A.P."/>
            <person name="Weinmeier T."/>
            <person name="Rattei T."/>
            <person name="Chu J.S."/>
            <person name="Gimenez G."/>
            <person name="Irimia M."/>
            <person name="Rigden D.J."/>
            <person name="Fitzpatrick D.A."/>
            <person name="Lorenzo-Morales J."/>
            <person name="Bateman A."/>
            <person name="Chiu C.H."/>
            <person name="Tang P."/>
            <person name="Hegemann P."/>
            <person name="Fromm H."/>
            <person name="Raoult D."/>
            <person name="Greub G."/>
            <person name="Miranda-Saavedra D."/>
            <person name="Chen N."/>
            <person name="Nash P."/>
            <person name="Ginger M.L."/>
            <person name="Horn M."/>
            <person name="Schaap P."/>
            <person name="Caler L."/>
            <person name="Loftus B."/>
        </authorList>
    </citation>
    <scope>NUCLEOTIDE SEQUENCE [LARGE SCALE GENOMIC DNA]</scope>
    <source>
        <strain evidence="3 4">Neff</strain>
    </source>
</reference>
<dbReference type="GO" id="GO:0046872">
    <property type="term" value="F:metal ion binding"/>
    <property type="evidence" value="ECO:0007669"/>
    <property type="project" value="UniProtKB-KW"/>
</dbReference>
<dbReference type="InterPro" id="IPR036705">
    <property type="entry name" value="Ribosyl_crysJ1_sf"/>
</dbReference>
<protein>
    <submittedName>
        <fullName evidence="3">ADPribosylglycohydrolase superfamily protein</fullName>
    </submittedName>
</protein>
<dbReference type="PANTHER" id="PTHR16222">
    <property type="entry name" value="ADP-RIBOSYLGLYCOHYDROLASE"/>
    <property type="match status" value="1"/>
</dbReference>
<dbReference type="AlphaFoldDB" id="L8GXF3"/>
<keyword evidence="1" id="KW-0460">Magnesium</keyword>
<feature type="region of interest" description="Disordered" evidence="2">
    <location>
        <begin position="477"/>
        <end position="534"/>
    </location>
</feature>
<dbReference type="InterPro" id="IPR050792">
    <property type="entry name" value="ADP-ribosylglycohydrolase"/>
</dbReference>
<feature type="region of interest" description="Disordered" evidence="2">
    <location>
        <begin position="303"/>
        <end position="343"/>
    </location>
</feature>
<evidence type="ECO:0000313" key="4">
    <source>
        <dbReference type="Proteomes" id="UP000011083"/>
    </source>
</evidence>
<evidence type="ECO:0000256" key="2">
    <source>
        <dbReference type="SAM" id="MobiDB-lite"/>
    </source>
</evidence>
<dbReference type="KEGG" id="acan:ACA1_208320"/>
<feature type="binding site" evidence="1">
    <location>
        <position position="100"/>
    </location>
    <ligand>
        <name>Mg(2+)</name>
        <dbReference type="ChEBI" id="CHEBI:18420"/>
        <label>1</label>
    </ligand>
</feature>
<dbReference type="Proteomes" id="UP000011083">
    <property type="component" value="Unassembled WGS sequence"/>
</dbReference>
<evidence type="ECO:0000256" key="1">
    <source>
        <dbReference type="PIRSR" id="PIRSR605502-1"/>
    </source>
</evidence>
<proteinExistence type="predicted"/>
<keyword evidence="3" id="KW-0378">Hydrolase</keyword>
<feature type="binding site" evidence="1">
    <location>
        <position position="434"/>
    </location>
    <ligand>
        <name>Mg(2+)</name>
        <dbReference type="ChEBI" id="CHEBI:18420"/>
        <label>1</label>
    </ligand>
</feature>
<gene>
    <name evidence="3" type="ORF">ACA1_208320</name>
</gene>
<feature type="binding site" evidence="1">
    <location>
        <position position="99"/>
    </location>
    <ligand>
        <name>Mg(2+)</name>
        <dbReference type="ChEBI" id="CHEBI:18420"/>
        <label>1</label>
    </ligand>
</feature>
<dbReference type="GeneID" id="14918701"/>
<sequence length="560" mass="60370">MEEDERTRMEECIAGSLVGLAVGDALGAPVEGRSGDEVAIILTGGHAPLRPAMAVDHWDEHCVRAACDAKKAHPHGEEGGVECGWDYRPNMYGVQGIYTDDTQYCLCGLQSIFETGHFDPQRTTEVFSRLRMSKGSVTGKSFGLFRGTGQSGRKAITRMVNGEDWHATGQFTAGNGAAMRVGPLGAFYYADIDKLLVNTIESGIAAGLAIAIACAFFVGRAAGQSHVVDKPLATRSSDIDSHGSDDSDADDDSDDDEDNDDDDDFDAKQFIGFVAEHCRRGEALMLENYGRHLLFPAKTELDTSASGSTAHKQQPPARRGGGKGKRRPPAKDTLLTNKPHDHRSPDLECMLSPLIAAVKQLASLVNRSLDRAGIDIMKRVYWPVAQKLSSRKVTHPCQGFAFCSVLMSLLAVASASSFEEAVVAAISMGGDCDTVGAMVGTMGGSRWGLSAIPKRWARGLHLGQLATGRLSVQPIEEEEDLSAPIGEQCHVDESSSNSEEDEDSDHELDAIRREENGGRSEDEEDAGRGSNKAAVTCCCPHHSLAQLVEMERNPTWRVHE</sequence>
<feature type="compositionally biased region" description="Acidic residues" evidence="2">
    <location>
        <begin position="246"/>
        <end position="262"/>
    </location>
</feature>
<dbReference type="Gene3D" id="1.10.4080.10">
    <property type="entry name" value="ADP-ribosylation/Crystallin J1"/>
    <property type="match status" value="1"/>
</dbReference>
<comment type="cofactor">
    <cofactor evidence="1">
        <name>Mg(2+)</name>
        <dbReference type="ChEBI" id="CHEBI:18420"/>
    </cofactor>
    <text evidence="1">Binds 2 magnesium ions per subunit.</text>
</comment>
<feature type="binding site" evidence="1">
    <location>
        <position position="433"/>
    </location>
    <ligand>
        <name>Mg(2+)</name>
        <dbReference type="ChEBI" id="CHEBI:18420"/>
        <label>1</label>
    </ligand>
</feature>
<dbReference type="OrthoDB" id="2021138at2759"/>
<dbReference type="RefSeq" id="XP_004339970.1">
    <property type="nucleotide sequence ID" value="XM_004339922.1"/>
</dbReference>
<keyword evidence="4" id="KW-1185">Reference proteome</keyword>
<feature type="binding site" evidence="1">
    <location>
        <position position="101"/>
    </location>
    <ligand>
        <name>Mg(2+)</name>
        <dbReference type="ChEBI" id="CHEBI:18420"/>
        <label>1</label>
    </ligand>
</feature>
<dbReference type="GO" id="GO:0016787">
    <property type="term" value="F:hydrolase activity"/>
    <property type="evidence" value="ECO:0007669"/>
    <property type="project" value="UniProtKB-KW"/>
</dbReference>
<organism evidence="3 4">
    <name type="scientific">Acanthamoeba castellanii (strain ATCC 30010 / Neff)</name>
    <dbReference type="NCBI Taxonomy" id="1257118"/>
    <lineage>
        <taxon>Eukaryota</taxon>
        <taxon>Amoebozoa</taxon>
        <taxon>Discosea</taxon>
        <taxon>Longamoebia</taxon>
        <taxon>Centramoebida</taxon>
        <taxon>Acanthamoebidae</taxon>
        <taxon>Acanthamoeba</taxon>
    </lineage>
</organism>
<dbReference type="Pfam" id="PF03747">
    <property type="entry name" value="ADP_ribosyl_GH"/>
    <property type="match status" value="2"/>
</dbReference>
<dbReference type="VEuPathDB" id="AmoebaDB:ACA1_208320"/>
<feature type="binding site" evidence="1">
    <location>
        <position position="431"/>
    </location>
    <ligand>
        <name>Mg(2+)</name>
        <dbReference type="ChEBI" id="CHEBI:18420"/>
        <label>1</label>
    </ligand>
</feature>
<name>L8GXF3_ACACF</name>
<dbReference type="PANTHER" id="PTHR16222:SF12">
    <property type="entry name" value="ADP-RIBOSYLGLYCOHYDROLASE-RELATED"/>
    <property type="match status" value="1"/>
</dbReference>
<feature type="compositionally biased region" description="Polar residues" evidence="2">
    <location>
        <begin position="303"/>
        <end position="312"/>
    </location>
</feature>
<accession>L8GXF3</accession>
<dbReference type="InterPro" id="IPR005502">
    <property type="entry name" value="Ribosyl_crysJ1"/>
</dbReference>
<dbReference type="SUPFAM" id="SSF101478">
    <property type="entry name" value="ADP-ribosylglycohydrolase"/>
    <property type="match status" value="2"/>
</dbReference>
<feature type="region of interest" description="Disordered" evidence="2">
    <location>
        <begin position="234"/>
        <end position="262"/>
    </location>
</feature>
<feature type="compositionally biased region" description="Basic and acidic residues" evidence="2">
    <location>
        <begin position="507"/>
        <end position="520"/>
    </location>
</feature>
<keyword evidence="1" id="KW-0479">Metal-binding</keyword>
<evidence type="ECO:0000313" key="3">
    <source>
        <dbReference type="EMBL" id="ELR17954.1"/>
    </source>
</evidence>
<dbReference type="EMBL" id="KB007966">
    <property type="protein sequence ID" value="ELR17954.1"/>
    <property type="molecule type" value="Genomic_DNA"/>
</dbReference>